<dbReference type="GO" id="GO:0031047">
    <property type="term" value="P:regulatory ncRNA-mediated gene silencing"/>
    <property type="evidence" value="ECO:0007669"/>
    <property type="project" value="UniProtKB-KW"/>
</dbReference>
<dbReference type="GO" id="GO:0005737">
    <property type="term" value="C:cytoplasm"/>
    <property type="evidence" value="ECO:0007669"/>
    <property type="project" value="UniProtKB-SubCell"/>
</dbReference>
<dbReference type="PaxDb" id="30732-ENSOMEP00000036060"/>
<keyword evidence="4" id="KW-0479">Metal-binding</keyword>
<organism evidence="18 19">
    <name type="scientific">Oryzias melastigma</name>
    <name type="common">Marine medaka</name>
    <dbReference type="NCBI Taxonomy" id="30732"/>
    <lineage>
        <taxon>Eukaryota</taxon>
        <taxon>Metazoa</taxon>
        <taxon>Chordata</taxon>
        <taxon>Craniata</taxon>
        <taxon>Vertebrata</taxon>
        <taxon>Euteleostomi</taxon>
        <taxon>Actinopterygii</taxon>
        <taxon>Neopterygii</taxon>
        <taxon>Teleostei</taxon>
        <taxon>Neoteleostei</taxon>
        <taxon>Acanthomorphata</taxon>
        <taxon>Ovalentaria</taxon>
        <taxon>Atherinomorphae</taxon>
        <taxon>Beloniformes</taxon>
        <taxon>Adrianichthyidae</taxon>
        <taxon>Oryziinae</taxon>
        <taxon>Oryzias</taxon>
    </lineage>
</organism>
<keyword evidence="2" id="KW-0217">Developmental protein</keyword>
<feature type="region of interest" description="Disordered" evidence="15">
    <location>
        <begin position="1091"/>
        <end position="1179"/>
    </location>
</feature>
<comment type="function">
    <text evidence="11">Plays a central role during spermatogenesis by participating in the repression transposable elements and preventing their mobilization, which is essential for the germline integrity. Acts via the piRNA metabolic process, which mediates the repression of transposable elements during meiosis by forming complexes composed of piRNAs and Piwi proteins and governs the methylation and subsequent repression of transposons. Required for the localization of Piwi proteins to the meiotic nuage. Involved in the piRNA metabolic process by ensuring the entry of correct transcripts into the normal piRNA pool and limiting the entry of cellular transcripts into the piRNA pathway. May act by allowing the recruitment of piRNA biogenesis or loading factors that ensure the correct entry of transcripts and piRNAs into Piwi proteins.</text>
</comment>
<dbReference type="PROSITE" id="PS50865">
    <property type="entry name" value="ZF_MYND_2"/>
    <property type="match status" value="1"/>
</dbReference>
<feature type="domain" description="MYND-type" evidence="17">
    <location>
        <begin position="94"/>
        <end position="130"/>
    </location>
</feature>
<dbReference type="STRING" id="30732.ENSOMEP00000036060"/>
<dbReference type="SMART" id="SM00333">
    <property type="entry name" value="TUDOR"/>
    <property type="match status" value="4"/>
</dbReference>
<evidence type="ECO:0000256" key="15">
    <source>
        <dbReference type="SAM" id="MobiDB-lite"/>
    </source>
</evidence>
<dbReference type="InterPro" id="IPR002893">
    <property type="entry name" value="Znf_MYND"/>
</dbReference>
<evidence type="ECO:0000256" key="11">
    <source>
        <dbReference type="ARBA" id="ARBA00060128"/>
    </source>
</evidence>
<dbReference type="PANTHER" id="PTHR22948">
    <property type="entry name" value="TUDOR DOMAIN CONTAINING PROTEIN"/>
    <property type="match status" value="1"/>
</dbReference>
<evidence type="ECO:0000256" key="9">
    <source>
        <dbReference type="ARBA" id="ARBA00023158"/>
    </source>
</evidence>
<evidence type="ECO:0000256" key="12">
    <source>
        <dbReference type="ARBA" id="ARBA00060949"/>
    </source>
</evidence>
<evidence type="ECO:0000256" key="3">
    <source>
        <dbReference type="ARBA" id="ARBA00022490"/>
    </source>
</evidence>
<dbReference type="InterPro" id="IPR047377">
    <property type="entry name" value="Tudor_TDRD1_rpt2"/>
</dbReference>
<feature type="compositionally biased region" description="Basic and acidic residues" evidence="15">
    <location>
        <begin position="1137"/>
        <end position="1171"/>
    </location>
</feature>
<feature type="domain" description="Tudor" evidence="16">
    <location>
        <begin position="488"/>
        <end position="547"/>
    </location>
</feature>
<keyword evidence="6 14" id="KW-0863">Zinc-finger</keyword>
<dbReference type="CDD" id="cd20409">
    <property type="entry name" value="Tudor_TDRD1_rpt2"/>
    <property type="match status" value="1"/>
</dbReference>
<dbReference type="Pfam" id="PF00567">
    <property type="entry name" value="TUDOR"/>
    <property type="match status" value="4"/>
</dbReference>
<evidence type="ECO:0000256" key="13">
    <source>
        <dbReference type="ARBA" id="ARBA00067143"/>
    </source>
</evidence>
<dbReference type="GeneTree" id="ENSGT00940000158754"/>
<keyword evidence="9" id="KW-0943">RNA-mediated gene silencing</keyword>
<feature type="domain" description="Tudor" evidence="16">
    <location>
        <begin position="708"/>
        <end position="766"/>
    </location>
</feature>
<dbReference type="GO" id="GO:0030719">
    <property type="term" value="P:P granule organization"/>
    <property type="evidence" value="ECO:0007669"/>
    <property type="project" value="Ensembl"/>
</dbReference>
<feature type="compositionally biased region" description="Basic and acidic residues" evidence="15">
    <location>
        <begin position="852"/>
        <end position="861"/>
    </location>
</feature>
<feature type="compositionally biased region" description="Basic and acidic residues" evidence="15">
    <location>
        <begin position="870"/>
        <end position="887"/>
    </location>
</feature>
<evidence type="ECO:0000256" key="5">
    <source>
        <dbReference type="ARBA" id="ARBA00022737"/>
    </source>
</evidence>
<dbReference type="Gene3D" id="2.40.50.90">
    <property type="match status" value="4"/>
</dbReference>
<dbReference type="PANTHER" id="PTHR22948:SF4">
    <property type="entry name" value="TUDOR DOMAIN-CONTAINING PROTEIN 1"/>
    <property type="match status" value="1"/>
</dbReference>
<evidence type="ECO:0000259" key="16">
    <source>
        <dbReference type="PROSITE" id="PS50304"/>
    </source>
</evidence>
<dbReference type="InterPro" id="IPR035437">
    <property type="entry name" value="SNase_OB-fold_sf"/>
</dbReference>
<evidence type="ECO:0000256" key="7">
    <source>
        <dbReference type="ARBA" id="ARBA00022782"/>
    </source>
</evidence>
<keyword evidence="10" id="KW-0469">Meiosis</keyword>
<dbReference type="Proteomes" id="UP000261560">
    <property type="component" value="Unplaced"/>
</dbReference>
<dbReference type="InterPro" id="IPR047376">
    <property type="entry name" value="Tudor_TDRD1_rpt1"/>
</dbReference>
<dbReference type="FunFam" id="2.30.30.140:FF:000048">
    <property type="entry name" value="Tudor domain containing 1"/>
    <property type="match status" value="1"/>
</dbReference>
<dbReference type="Pfam" id="PF01753">
    <property type="entry name" value="zf-MYND"/>
    <property type="match status" value="1"/>
</dbReference>
<dbReference type="PROSITE" id="PS50304">
    <property type="entry name" value="TUDOR"/>
    <property type="match status" value="4"/>
</dbReference>
<dbReference type="CDD" id="cd20408">
    <property type="entry name" value="Tudor_TDRD1_rpt1"/>
    <property type="match status" value="1"/>
</dbReference>
<dbReference type="GO" id="GO:0051321">
    <property type="term" value="P:meiotic cell cycle"/>
    <property type="evidence" value="ECO:0007669"/>
    <property type="project" value="UniProtKB-KW"/>
</dbReference>
<evidence type="ECO:0000313" key="18">
    <source>
        <dbReference type="Ensembl" id="ENSOMEP00000036060.1"/>
    </source>
</evidence>
<name>A0A3B3E2X5_ORYME</name>
<feature type="compositionally biased region" description="Polar residues" evidence="15">
    <location>
        <begin position="839"/>
        <end position="851"/>
    </location>
</feature>
<proteinExistence type="inferred from homology"/>
<comment type="similarity">
    <text evidence="12">Belongs to the TDRD1 family.</text>
</comment>
<dbReference type="InterPro" id="IPR002999">
    <property type="entry name" value="Tudor"/>
</dbReference>
<reference evidence="18" key="1">
    <citation type="submission" date="2025-08" db="UniProtKB">
        <authorList>
            <consortium name="Ensembl"/>
        </authorList>
    </citation>
    <scope>IDENTIFICATION</scope>
</reference>
<feature type="region of interest" description="Disordered" evidence="15">
    <location>
        <begin position="22"/>
        <end position="47"/>
    </location>
</feature>
<evidence type="ECO:0000313" key="19">
    <source>
        <dbReference type="Proteomes" id="UP000261560"/>
    </source>
</evidence>
<dbReference type="Gene3D" id="2.30.30.140">
    <property type="match status" value="4"/>
</dbReference>
<evidence type="ECO:0000256" key="8">
    <source>
        <dbReference type="ARBA" id="ARBA00022833"/>
    </source>
</evidence>
<sequence length="1207" mass="132205">MASPSFTEAARAVTTADMNPLFMPNLVRPNRPLREPASRPGTPSPLRFPPPHIPDAAHVDSAAKSIGVGLPKPANINDTTSHGLVPPALTVHFCHFCGQKGNFRCKRCKKTSYCSADCQTKDWKAHRHVCKSFEPETAGESLKENPVLQSTANSANIKEVNVVLTVYIFKNKHFYINLNNEKLCTLKPQDSLNIKRVYLKDLNTTKYMKGAEMQGVVVEFHSPGRFFIHPEDPMMAEALMSITVELQKTPNVSTGTPYVPCVGEVCSVQFSCDLSWYRGLIQTLAADQKAAHVLYIDYGNEENVPVERIKPLSVDAKPFCPCAMECQIAGVVPVADSWSSECCMAARQLLSGKVLTIKLVDTLKNGYVHSVDIQLSAGKQLSTFLLEQEYALAEADGSAPAEKDKGALLKASVENFQRCSDGKDNNDWAQLPEPLTQAVGDRFSVVVSHFQSPNDFIVQKVENGGVIQDLQLKLREHCSRVETPQNFRPAPGTVCCAQFSEDKQWYRAQVLAYSSEKSVCVGYLDFGNSEEVDLNRLRPISPALLAFPMQAIPCSLGGVQPVGDSWSEECISALLRIISNKMVHIEIQSALKGKALVKIIEGEGDSQINVAELLISVNYAIPVESGTPQQTKETTASAEPPASPVVDPLVWSCAELPSDGQTVALLASVVKSPAEFYCCVNNSNDYQELVELGVQLKQHCESNSSSFTPTVGEPCCVQFTGDGKWYRAMVKELFGDVVNVNLVDFGQNMTVNSGCIRSITPKLLKLPFQAVRCWLTGVEPSGSEWKSEALTWFQNLVDGVQLLARVVSVSEQGYGVELESGGQSVAVALVAQGFAKNSGDSLNDPVTSSNTKPEDLGEEKQNQTGPQPNDETRDVCEETKSEEESQKPSEVAAFSVDWKTSQLPLNETFQPCVAAVINPSLFYLLHPIQVDPQNLQEVMLELALHCNTDQNSVTSRPVPGAACCARFSVDDNWYRAVILEVGEAEMSVIYADYGNSEKVPVSRILPIPTHLLELPFQITRCALTGSEHFPAEWPPQVQQMFHTELSNDVTATVQSFDGSANVLSVSLSSERGGWNLAAMIQEMLHVNRTSRPLPDAAQGGEQPCSGVSHAAEPDRIPSTPQNELEESPEPVNADGCMETRESAPRKEKEMDLDTPVHGDPVEEVEQRKSSTEDEDLQSSGCCCQSLKKQMDRLEEMIQLLLSLQAKE</sequence>
<feature type="region of interest" description="Disordered" evidence="15">
    <location>
        <begin position="839"/>
        <end position="891"/>
    </location>
</feature>
<keyword evidence="19" id="KW-1185">Reference proteome</keyword>
<dbReference type="SUPFAM" id="SSF144232">
    <property type="entry name" value="HIT/MYND zinc finger-like"/>
    <property type="match status" value="1"/>
</dbReference>
<evidence type="ECO:0000256" key="14">
    <source>
        <dbReference type="PROSITE-ProRule" id="PRU00134"/>
    </source>
</evidence>
<evidence type="ECO:0000259" key="17">
    <source>
        <dbReference type="PROSITE" id="PS50865"/>
    </source>
</evidence>
<evidence type="ECO:0000256" key="10">
    <source>
        <dbReference type="ARBA" id="ARBA00023254"/>
    </source>
</evidence>
<dbReference type="AlphaFoldDB" id="A0A3B3E2X5"/>
<comment type="subcellular location">
    <subcellularLocation>
        <location evidence="1">Cytoplasm</location>
    </subcellularLocation>
</comment>
<dbReference type="FunFam" id="6.10.140.2220:FF:000011">
    <property type="entry name" value="Tudor domain containing 1"/>
    <property type="match status" value="1"/>
</dbReference>
<evidence type="ECO:0000256" key="6">
    <source>
        <dbReference type="ARBA" id="ARBA00022771"/>
    </source>
</evidence>
<dbReference type="GO" id="GO:0008270">
    <property type="term" value="F:zinc ion binding"/>
    <property type="evidence" value="ECO:0007669"/>
    <property type="project" value="UniProtKB-KW"/>
</dbReference>
<dbReference type="Ensembl" id="ENSOMET00000031451.1">
    <property type="protein sequence ID" value="ENSOMEP00000036060.1"/>
    <property type="gene ID" value="ENSOMEG00000023637.1"/>
</dbReference>
<keyword evidence="8" id="KW-0862">Zinc</keyword>
<keyword evidence="3" id="KW-0963">Cytoplasm</keyword>
<evidence type="ECO:0000256" key="1">
    <source>
        <dbReference type="ARBA" id="ARBA00004496"/>
    </source>
</evidence>
<dbReference type="GO" id="GO:0034584">
    <property type="term" value="F:piRNA binding"/>
    <property type="evidence" value="ECO:0007669"/>
    <property type="project" value="Ensembl"/>
</dbReference>
<dbReference type="InterPro" id="IPR050621">
    <property type="entry name" value="Tudor_domain_containing"/>
</dbReference>
<reference evidence="18" key="2">
    <citation type="submission" date="2025-09" db="UniProtKB">
        <authorList>
            <consortium name="Ensembl"/>
        </authorList>
    </citation>
    <scope>IDENTIFICATION</scope>
</reference>
<protein>
    <recommendedName>
        <fullName evidence="13">Tudor domain-containing protein 1</fullName>
    </recommendedName>
</protein>
<feature type="domain" description="Tudor" evidence="16">
    <location>
        <begin position="259"/>
        <end position="319"/>
    </location>
</feature>
<keyword evidence="5" id="KW-0677">Repeat</keyword>
<dbReference type="FunFam" id="2.30.30.140:FF:000018">
    <property type="entry name" value="Serine/threonine-protein kinase 31"/>
    <property type="match status" value="2"/>
</dbReference>
<evidence type="ECO:0000256" key="4">
    <source>
        <dbReference type="ARBA" id="ARBA00022723"/>
    </source>
</evidence>
<dbReference type="Gene3D" id="6.10.140.2220">
    <property type="match status" value="1"/>
</dbReference>
<evidence type="ECO:0000256" key="2">
    <source>
        <dbReference type="ARBA" id="ARBA00022473"/>
    </source>
</evidence>
<keyword evidence="7" id="KW-0221">Differentiation</keyword>
<dbReference type="SUPFAM" id="SSF63748">
    <property type="entry name" value="Tudor/PWWP/MBT"/>
    <property type="match status" value="4"/>
</dbReference>
<accession>A0A3B3E2X5</accession>
<feature type="domain" description="Tudor" evidence="16">
    <location>
        <begin position="956"/>
        <end position="1014"/>
    </location>
</feature>